<protein>
    <submittedName>
        <fullName evidence="3">Uncharacterized protein</fullName>
    </submittedName>
</protein>
<feature type="compositionally biased region" description="Basic residues" evidence="1">
    <location>
        <begin position="70"/>
        <end position="82"/>
    </location>
</feature>
<reference evidence="3 4" key="1">
    <citation type="journal article" date="2019" name="Fungal Biol. Biotechnol.">
        <title>Draft genome sequence of fastidious pathogen Ceratobasidium theobromae, which causes vascular-streak dieback in Theobroma cacao.</title>
        <authorList>
            <person name="Ali S.S."/>
            <person name="Asman A."/>
            <person name="Shao J."/>
            <person name="Firmansyah A.P."/>
            <person name="Susilo A.W."/>
            <person name="Rosmana A."/>
            <person name="McMahon P."/>
            <person name="Junaid M."/>
            <person name="Guest D."/>
            <person name="Kheng T.Y."/>
            <person name="Meinhardt L.W."/>
            <person name="Bailey B.A."/>
        </authorList>
    </citation>
    <scope>NUCLEOTIDE SEQUENCE [LARGE SCALE GENOMIC DNA]</scope>
    <source>
        <strain evidence="3 4">CT2</strain>
    </source>
</reference>
<feature type="chain" id="PRO_5024289441" evidence="2">
    <location>
        <begin position="21"/>
        <end position="313"/>
    </location>
</feature>
<evidence type="ECO:0000256" key="1">
    <source>
        <dbReference type="SAM" id="MobiDB-lite"/>
    </source>
</evidence>
<keyword evidence="2" id="KW-0732">Signal</keyword>
<evidence type="ECO:0000313" key="3">
    <source>
        <dbReference type="EMBL" id="KAB5591706.1"/>
    </source>
</evidence>
<organism evidence="3 4">
    <name type="scientific">Ceratobasidium theobromae</name>
    <dbReference type="NCBI Taxonomy" id="1582974"/>
    <lineage>
        <taxon>Eukaryota</taxon>
        <taxon>Fungi</taxon>
        <taxon>Dikarya</taxon>
        <taxon>Basidiomycota</taxon>
        <taxon>Agaricomycotina</taxon>
        <taxon>Agaricomycetes</taxon>
        <taxon>Cantharellales</taxon>
        <taxon>Ceratobasidiaceae</taxon>
        <taxon>Ceratobasidium</taxon>
    </lineage>
</organism>
<name>A0A5N5QJS0_9AGAM</name>
<feature type="signal peptide" evidence="2">
    <location>
        <begin position="1"/>
        <end position="20"/>
    </location>
</feature>
<comment type="caution">
    <text evidence="3">The sequence shown here is derived from an EMBL/GenBank/DDBJ whole genome shotgun (WGS) entry which is preliminary data.</text>
</comment>
<gene>
    <name evidence="3" type="ORF">CTheo_4870</name>
</gene>
<feature type="region of interest" description="Disordered" evidence="1">
    <location>
        <begin position="21"/>
        <end position="117"/>
    </location>
</feature>
<dbReference type="OrthoDB" id="4584900at2759"/>
<accession>A0A5N5QJS0</accession>
<proteinExistence type="predicted"/>
<dbReference type="EMBL" id="SSOP01000093">
    <property type="protein sequence ID" value="KAB5591706.1"/>
    <property type="molecule type" value="Genomic_DNA"/>
</dbReference>
<dbReference type="AlphaFoldDB" id="A0A5N5QJS0"/>
<keyword evidence="4" id="KW-1185">Reference proteome</keyword>
<evidence type="ECO:0000313" key="4">
    <source>
        <dbReference type="Proteomes" id="UP000383932"/>
    </source>
</evidence>
<evidence type="ECO:0000256" key="2">
    <source>
        <dbReference type="SAM" id="SignalP"/>
    </source>
</evidence>
<dbReference type="Proteomes" id="UP000383932">
    <property type="component" value="Unassembled WGS sequence"/>
</dbReference>
<sequence length="313" mass="33425">MRIAFSSLVTLAAALTAVVAQSPPGPTQGPRVNPDPSVVKPNALQDKPPAPTGTTNAKRFAAGLPPLSPRHYHNLSHRHRRDNKNVYGQNNDDQGNNDDDQGPGPHKPKPSNHPPVTVKCNILVKGTNGTTFGWISPTWNIFGEYGQLQQSQTGALEISFSYVPRGNQAVSQILVLADNGPKPKYPFFGLTVGYSSPSNDLVVGNYNYLYVTGTTNIPPGPPVFADNNSFGGTTGIPKYAEAAVWTYNPKTGALAPQWVNTNGALPATFITWANDFNQAFLVTGDVAFMQAIFGAPYPPVTFTCLTPSGVYGS</sequence>